<dbReference type="PANTHER" id="PTHR46889">
    <property type="entry name" value="TRANSPOSASE INSF FOR INSERTION SEQUENCE IS3B-RELATED"/>
    <property type="match status" value="1"/>
</dbReference>
<evidence type="ECO:0000259" key="2">
    <source>
        <dbReference type="PROSITE" id="PS50994"/>
    </source>
</evidence>
<organism evidence="3 4">
    <name type="scientific">Bacillus thuringiensis subsp. israelensis</name>
    <dbReference type="NCBI Taxonomy" id="1430"/>
    <lineage>
        <taxon>Bacteria</taxon>
        <taxon>Bacillati</taxon>
        <taxon>Bacillota</taxon>
        <taxon>Bacilli</taxon>
        <taxon>Bacillales</taxon>
        <taxon>Bacillaceae</taxon>
        <taxon>Bacillus</taxon>
        <taxon>Bacillus cereus group</taxon>
    </lineage>
</organism>
<evidence type="ECO:0000256" key="1">
    <source>
        <dbReference type="ARBA" id="ARBA00002286"/>
    </source>
</evidence>
<dbReference type="AlphaFoldDB" id="A0AAX3HLY9"/>
<accession>A0AAX3HLY9</accession>
<protein>
    <submittedName>
        <fullName evidence="3">Integrase core domain protein</fullName>
    </submittedName>
</protein>
<dbReference type="Pfam" id="PF00665">
    <property type="entry name" value="rve"/>
    <property type="match status" value="1"/>
</dbReference>
<dbReference type="InterPro" id="IPR048020">
    <property type="entry name" value="Transpos_IS3"/>
</dbReference>
<sequence>MELATIPRSTYYDLVKKMNLPDVDADLKAEIKAIYEENKGRYGYRRIRDELTNRGQKVNHKKVQRIMKELGLKCVVRMKKYKSYKGKVGRIAPNILERNFHTDAPNQKWVTDITEFKLFGEKLYVSPVLDLYNGEIITYTIGSRPTYSLVSDMLEKTLERLPETHQLLMHSDQG</sequence>
<dbReference type="EMBL" id="CAAKHA010000015">
    <property type="protein sequence ID" value="VIJ03459.1"/>
    <property type="molecule type" value="Genomic_DNA"/>
</dbReference>
<dbReference type="InterPro" id="IPR012337">
    <property type="entry name" value="RNaseH-like_sf"/>
</dbReference>
<dbReference type="InterPro" id="IPR001584">
    <property type="entry name" value="Integrase_cat-core"/>
</dbReference>
<dbReference type="InterPro" id="IPR025948">
    <property type="entry name" value="HTH-like_dom"/>
</dbReference>
<reference evidence="3 4" key="1">
    <citation type="submission" date="2019-04" db="EMBL/GenBank/DDBJ databases">
        <authorList>
            <person name="Patino-Navarrete R."/>
            <person name="Patino Navarrete R."/>
        </authorList>
    </citation>
    <scope>NUCLEOTIDE SEQUENCE [LARGE SCALE GENOMIC DNA]</scope>
    <source>
        <strain evidence="3">Bacillus thuringiensis strain AR23</strain>
    </source>
</reference>
<feature type="domain" description="Integrase catalytic" evidence="2">
    <location>
        <begin position="101"/>
        <end position="174"/>
    </location>
</feature>
<name>A0AAX3HLY9_BACTI</name>
<proteinExistence type="predicted"/>
<comment type="caution">
    <text evidence="3">The sequence shown here is derived from an EMBL/GenBank/DDBJ whole genome shotgun (WGS) entry which is preliminary data.</text>
</comment>
<evidence type="ECO:0000313" key="3">
    <source>
        <dbReference type="EMBL" id="VIJ03459.1"/>
    </source>
</evidence>
<dbReference type="PROSITE" id="PS50994">
    <property type="entry name" value="INTEGRASE"/>
    <property type="match status" value="1"/>
</dbReference>
<dbReference type="Pfam" id="PF13276">
    <property type="entry name" value="HTH_21"/>
    <property type="match status" value="1"/>
</dbReference>
<dbReference type="GO" id="GO:0015074">
    <property type="term" value="P:DNA integration"/>
    <property type="evidence" value="ECO:0007669"/>
    <property type="project" value="InterPro"/>
</dbReference>
<evidence type="ECO:0000313" key="4">
    <source>
        <dbReference type="Proteomes" id="UP000508034"/>
    </source>
</evidence>
<dbReference type="Proteomes" id="UP000508034">
    <property type="component" value="Unassembled WGS sequence"/>
</dbReference>
<gene>
    <name evidence="3" type="ORF">BTAR23_AR23_01705</name>
</gene>
<dbReference type="InterPro" id="IPR050900">
    <property type="entry name" value="Transposase_IS3/IS150/IS904"/>
</dbReference>
<dbReference type="SUPFAM" id="SSF53098">
    <property type="entry name" value="Ribonuclease H-like"/>
    <property type="match status" value="1"/>
</dbReference>
<dbReference type="NCBIfam" id="NF033516">
    <property type="entry name" value="transpos_IS3"/>
    <property type="match status" value="1"/>
</dbReference>
<comment type="function">
    <text evidence="1">Involved in the transposition of the insertion sequence.</text>
</comment>